<comment type="similarity">
    <text evidence="1">Belongs to the dysbindin family.</text>
</comment>
<evidence type="ECO:0000256" key="2">
    <source>
        <dbReference type="SAM" id="MobiDB-lite"/>
    </source>
</evidence>
<gene>
    <name evidence="4" type="primary">LOC116220290</name>
</gene>
<evidence type="ECO:0000313" key="4">
    <source>
        <dbReference type="RefSeq" id="XP_031421850.1"/>
    </source>
</evidence>
<dbReference type="RefSeq" id="XP_031421850.1">
    <property type="nucleotide sequence ID" value="XM_031565990.2"/>
</dbReference>
<feature type="compositionally biased region" description="Acidic residues" evidence="2">
    <location>
        <begin position="114"/>
        <end position="127"/>
    </location>
</feature>
<proteinExistence type="inferred from homology"/>
<dbReference type="PANTHER" id="PTHR16294">
    <property type="entry name" value="DYSTROBREVIN BINDING PROTEIN 1 DYSBINDIN"/>
    <property type="match status" value="1"/>
</dbReference>
<evidence type="ECO:0000313" key="3">
    <source>
        <dbReference type="Proteomes" id="UP000515152"/>
    </source>
</evidence>
<feature type="compositionally biased region" description="Low complexity" evidence="2">
    <location>
        <begin position="151"/>
        <end position="167"/>
    </location>
</feature>
<name>A0A6P8FDQ5_CLUHA</name>
<dbReference type="InterPro" id="IPR007531">
    <property type="entry name" value="Dysbindin"/>
</dbReference>
<dbReference type="AlphaFoldDB" id="A0A6P8FDQ5"/>
<organism evidence="3 4">
    <name type="scientific">Clupea harengus</name>
    <name type="common">Atlantic herring</name>
    <dbReference type="NCBI Taxonomy" id="7950"/>
    <lineage>
        <taxon>Eukaryota</taxon>
        <taxon>Metazoa</taxon>
        <taxon>Chordata</taxon>
        <taxon>Craniata</taxon>
        <taxon>Vertebrata</taxon>
        <taxon>Euteleostomi</taxon>
        <taxon>Actinopterygii</taxon>
        <taxon>Neopterygii</taxon>
        <taxon>Teleostei</taxon>
        <taxon>Clupei</taxon>
        <taxon>Clupeiformes</taxon>
        <taxon>Clupeoidei</taxon>
        <taxon>Clupeidae</taxon>
        <taxon>Clupea</taxon>
    </lineage>
</organism>
<protein>
    <submittedName>
        <fullName evidence="4">Dysbindin-like isoform X1</fullName>
    </submittedName>
</protein>
<dbReference type="KEGG" id="char:116220290"/>
<feature type="region of interest" description="Disordered" evidence="2">
    <location>
        <begin position="1"/>
        <end position="28"/>
    </location>
</feature>
<accession>A0A6P8FDQ5</accession>
<keyword evidence="3" id="KW-1185">Reference proteome</keyword>
<reference evidence="4" key="1">
    <citation type="submission" date="2025-08" db="UniProtKB">
        <authorList>
            <consortium name="RefSeq"/>
        </authorList>
    </citation>
    <scope>IDENTIFICATION</scope>
</reference>
<feature type="region of interest" description="Disordered" evidence="2">
    <location>
        <begin position="97"/>
        <end position="216"/>
    </location>
</feature>
<dbReference type="GO" id="GO:0005737">
    <property type="term" value="C:cytoplasm"/>
    <property type="evidence" value="ECO:0007669"/>
    <property type="project" value="InterPro"/>
</dbReference>
<dbReference type="GeneID" id="116220290"/>
<dbReference type="OrthoDB" id="8951733at2759"/>
<evidence type="ECO:0000256" key="1">
    <source>
        <dbReference type="ARBA" id="ARBA00008686"/>
    </source>
</evidence>
<dbReference type="Proteomes" id="UP000515152">
    <property type="component" value="Chromosome 4"/>
</dbReference>
<feature type="compositionally biased region" description="Basic and acidic residues" evidence="2">
    <location>
        <begin position="13"/>
        <end position="28"/>
    </location>
</feature>
<feature type="compositionally biased region" description="Acidic residues" evidence="2">
    <location>
        <begin position="198"/>
        <end position="210"/>
    </location>
</feature>
<sequence length="216" mass="23785">MSGTAAPNHGKRLSSESEHTQRVPDMDTAQHLKLRERQRFFEEVLQHDVDVYLATSHLQIDNRKPPMGSISSMEVNVDLLEQMDLMDISDHEALDVFLNSGSDTGPPASPLPEVYDEDDEDEDENENELVYKDGVGPQGSIRRRPGSKNRGSSGSTGSTDPDSLDTSEGGADTPVIQSDEEEVQVDTFLFSSTSSGKEEEEEGEEEENEDLPARSS</sequence>
<dbReference type="Pfam" id="PF04440">
    <property type="entry name" value="Dysbindin"/>
    <property type="match status" value="1"/>
</dbReference>
<dbReference type="PANTHER" id="PTHR16294:SF7">
    <property type="entry name" value="DYSBINDIN DOMAIN-CONTAINING PROTEIN 2"/>
    <property type="match status" value="1"/>
</dbReference>